<reference evidence="4" key="2">
    <citation type="submission" date="2010-04" db="EMBL/GenBank/DDBJ databases">
        <authorList>
            <person name="Buell R."/>
            <person name="Hamilton J."/>
            <person name="Hostetler J."/>
        </authorList>
    </citation>
    <scope>NUCLEOTIDE SEQUENCE [LARGE SCALE GENOMIC DNA]</scope>
    <source>
        <strain evidence="4">DAOM:BR144</strain>
    </source>
</reference>
<dbReference type="OMA" id="GCIFANI"/>
<feature type="transmembrane region" description="Helical" evidence="2">
    <location>
        <begin position="46"/>
        <end position="65"/>
    </location>
</feature>
<evidence type="ECO:0000313" key="4">
    <source>
        <dbReference type="Proteomes" id="UP000019132"/>
    </source>
</evidence>
<dbReference type="InterPro" id="IPR037185">
    <property type="entry name" value="EmrE-like"/>
</dbReference>
<accession>K3WT08</accession>
<dbReference type="PANTHER" id="PTHR13146">
    <property type="match status" value="1"/>
</dbReference>
<evidence type="ECO:0000313" key="3">
    <source>
        <dbReference type="EnsemblProtists" id="PYU1_T008102"/>
    </source>
</evidence>
<reference evidence="4" key="1">
    <citation type="journal article" date="2010" name="Genome Biol.">
        <title>Genome sequence of the necrotrophic plant pathogen Pythium ultimum reveals original pathogenicity mechanisms and effector repertoire.</title>
        <authorList>
            <person name="Levesque C.A."/>
            <person name="Brouwer H."/>
            <person name="Cano L."/>
            <person name="Hamilton J.P."/>
            <person name="Holt C."/>
            <person name="Huitema E."/>
            <person name="Raffaele S."/>
            <person name="Robideau G.P."/>
            <person name="Thines M."/>
            <person name="Win J."/>
            <person name="Zerillo M.M."/>
            <person name="Beakes G.W."/>
            <person name="Boore J.L."/>
            <person name="Busam D."/>
            <person name="Dumas B."/>
            <person name="Ferriera S."/>
            <person name="Fuerstenberg S.I."/>
            <person name="Gachon C.M."/>
            <person name="Gaulin E."/>
            <person name="Govers F."/>
            <person name="Grenville-Briggs L."/>
            <person name="Horner N."/>
            <person name="Hostetler J."/>
            <person name="Jiang R.H."/>
            <person name="Johnson J."/>
            <person name="Krajaejun T."/>
            <person name="Lin H."/>
            <person name="Meijer H.J."/>
            <person name="Moore B."/>
            <person name="Morris P."/>
            <person name="Phuntmart V."/>
            <person name="Puiu D."/>
            <person name="Shetty J."/>
            <person name="Stajich J.E."/>
            <person name="Tripathy S."/>
            <person name="Wawra S."/>
            <person name="van West P."/>
            <person name="Whitty B.R."/>
            <person name="Coutinho P.M."/>
            <person name="Henrissat B."/>
            <person name="Martin F."/>
            <person name="Thomas P.D."/>
            <person name="Tyler B.M."/>
            <person name="De Vries R.P."/>
            <person name="Kamoun S."/>
            <person name="Yandell M."/>
            <person name="Tisserat N."/>
            <person name="Buell C.R."/>
        </authorList>
    </citation>
    <scope>NUCLEOTIDE SEQUENCE</scope>
    <source>
        <strain evidence="4">DAOM:BR144</strain>
    </source>
</reference>
<name>K3WT08_GLOUD</name>
<feature type="transmembrane region" description="Helical" evidence="2">
    <location>
        <begin position="439"/>
        <end position="456"/>
    </location>
</feature>
<evidence type="ECO:0000256" key="1">
    <source>
        <dbReference type="SAM" id="MobiDB-lite"/>
    </source>
</evidence>
<feature type="transmembrane region" description="Helical" evidence="2">
    <location>
        <begin position="296"/>
        <end position="314"/>
    </location>
</feature>
<dbReference type="EMBL" id="GL376619">
    <property type="status" value="NOT_ANNOTATED_CDS"/>
    <property type="molecule type" value="Genomic_DNA"/>
</dbReference>
<evidence type="ECO:0008006" key="5">
    <source>
        <dbReference type="Google" id="ProtNLM"/>
    </source>
</evidence>
<sequence>MSPTMETQLPTHTSLNAPRSSEDMSPLRAALATLNAVARSAVVHKYAVQGVFLFTGVYSTCAAQYVFYQGAGDQKAMLLPLCNYLGIMMVGLIPLKKSNGGASSTQREDDVVMTPSSTRSSVATASTSDGFEIDAENEFGDEQDERKVLIVDDEPERTPIPSKSLMTESMELTRRQAGDHYMVESDNNAVTASSSVEIQETPSSIKVYCSFSQVQVCIFVSIVLDFAGCIFSNIELSMASSGLYQVVYSSVICWSALMSRFILKKQVSKEEWGGIALVTFGLAFSALGGSSGGRDSYVVLMGCFNTLLGAAFYGGNYVAGEYTLKLPERPEPKELCLKLGTACVAVIAVYQCFFVLPHWHELVTAPIAEANGSTSGILTALGGYTLSQLAHGITYFMMLGSSGAVTTGIMQSLRAVCVFAISSLLYCSKQESQCFDTKRGIATMIVVSGVMFYSWAKSQAASAPKAAAAAAARHPMRSKNKMVAGKNYVV</sequence>
<keyword evidence="2" id="KW-1133">Transmembrane helix</keyword>
<feature type="transmembrane region" description="Helical" evidence="2">
    <location>
        <begin position="404"/>
        <end position="427"/>
    </location>
</feature>
<feature type="transmembrane region" description="Helical" evidence="2">
    <location>
        <begin position="216"/>
        <end position="234"/>
    </location>
</feature>
<dbReference type="EnsemblProtists" id="PYU1_T008102">
    <property type="protein sequence ID" value="PYU1_T008102"/>
    <property type="gene ID" value="PYU1_G008086"/>
</dbReference>
<keyword evidence="2" id="KW-0472">Membrane</keyword>
<dbReference type="eggNOG" id="ENOG502QW36">
    <property type="taxonomic scope" value="Eukaryota"/>
</dbReference>
<dbReference type="Proteomes" id="UP000019132">
    <property type="component" value="Unassembled WGS sequence"/>
</dbReference>
<feature type="region of interest" description="Disordered" evidence="1">
    <location>
        <begin position="99"/>
        <end position="126"/>
    </location>
</feature>
<organism evidence="3 4">
    <name type="scientific">Globisporangium ultimum (strain ATCC 200006 / CBS 805.95 / DAOM BR144)</name>
    <name type="common">Pythium ultimum</name>
    <dbReference type="NCBI Taxonomy" id="431595"/>
    <lineage>
        <taxon>Eukaryota</taxon>
        <taxon>Sar</taxon>
        <taxon>Stramenopiles</taxon>
        <taxon>Oomycota</taxon>
        <taxon>Peronosporomycetes</taxon>
        <taxon>Pythiales</taxon>
        <taxon>Pythiaceae</taxon>
        <taxon>Globisporangium</taxon>
    </lineage>
</organism>
<feature type="compositionally biased region" description="Polar residues" evidence="1">
    <location>
        <begin position="1"/>
        <end position="19"/>
    </location>
</feature>
<feature type="transmembrane region" description="Helical" evidence="2">
    <location>
        <begin position="246"/>
        <end position="263"/>
    </location>
</feature>
<feature type="transmembrane region" description="Helical" evidence="2">
    <location>
        <begin position="335"/>
        <end position="356"/>
    </location>
</feature>
<protein>
    <recommendedName>
        <fullName evidence="5">EamA domain-containing protein</fullName>
    </recommendedName>
</protein>
<evidence type="ECO:0000256" key="2">
    <source>
        <dbReference type="SAM" id="Phobius"/>
    </source>
</evidence>
<keyword evidence="4" id="KW-1185">Reference proteome</keyword>
<dbReference type="InParanoid" id="K3WT08"/>
<dbReference type="VEuPathDB" id="FungiDB:PYU1_G008086"/>
<reference evidence="3" key="3">
    <citation type="submission" date="2015-02" db="UniProtKB">
        <authorList>
            <consortium name="EnsemblProtists"/>
        </authorList>
    </citation>
    <scope>IDENTIFICATION</scope>
    <source>
        <strain evidence="3">DAOM BR144</strain>
    </source>
</reference>
<dbReference type="AlphaFoldDB" id="K3WT08"/>
<proteinExistence type="predicted"/>
<keyword evidence="2" id="KW-0812">Transmembrane</keyword>
<dbReference type="HOGENOM" id="CLU_046944_0_0_1"/>
<dbReference type="PANTHER" id="PTHR13146:SF1">
    <property type="entry name" value="SUGAR PHOSPHATE TRANSPORTER DOMAIN-CONTAINING PROTEIN"/>
    <property type="match status" value="1"/>
</dbReference>
<feature type="region of interest" description="Disordered" evidence="1">
    <location>
        <begin position="1"/>
        <end position="22"/>
    </location>
</feature>
<feature type="compositionally biased region" description="Low complexity" evidence="1">
    <location>
        <begin position="114"/>
        <end position="126"/>
    </location>
</feature>
<feature type="transmembrane region" description="Helical" evidence="2">
    <location>
        <begin position="272"/>
        <end position="290"/>
    </location>
</feature>
<dbReference type="SUPFAM" id="SSF103481">
    <property type="entry name" value="Multidrug resistance efflux transporter EmrE"/>
    <property type="match status" value="1"/>
</dbReference>
<dbReference type="GO" id="GO:0016020">
    <property type="term" value="C:membrane"/>
    <property type="evidence" value="ECO:0007669"/>
    <property type="project" value="TreeGrafter"/>
</dbReference>